<organism evidence="2 3">
    <name type="scientific">Pseudonaja textilis</name>
    <name type="common">Eastern brown snake</name>
    <dbReference type="NCBI Taxonomy" id="8673"/>
    <lineage>
        <taxon>Eukaryota</taxon>
        <taxon>Metazoa</taxon>
        <taxon>Chordata</taxon>
        <taxon>Craniata</taxon>
        <taxon>Vertebrata</taxon>
        <taxon>Euteleostomi</taxon>
        <taxon>Lepidosauria</taxon>
        <taxon>Squamata</taxon>
        <taxon>Bifurcata</taxon>
        <taxon>Unidentata</taxon>
        <taxon>Episquamata</taxon>
        <taxon>Toxicofera</taxon>
        <taxon>Serpentes</taxon>
        <taxon>Colubroidea</taxon>
        <taxon>Elapidae</taxon>
        <taxon>Hydrophiinae</taxon>
        <taxon>Pseudonaja</taxon>
    </lineage>
</organism>
<proteinExistence type="predicted"/>
<dbReference type="GeneID" id="113433643"/>
<feature type="compositionally biased region" description="Low complexity" evidence="1">
    <location>
        <begin position="166"/>
        <end position="175"/>
    </location>
</feature>
<reference evidence="2" key="1">
    <citation type="submission" date="2025-08" db="UniProtKB">
        <authorList>
            <consortium name="Ensembl"/>
        </authorList>
    </citation>
    <scope>IDENTIFICATION</scope>
</reference>
<keyword evidence="3" id="KW-1185">Reference proteome</keyword>
<feature type="compositionally biased region" description="Pro residues" evidence="1">
    <location>
        <begin position="111"/>
        <end position="120"/>
    </location>
</feature>
<dbReference type="RefSeq" id="XP_026552102.1">
    <property type="nucleotide sequence ID" value="XM_026696317.1"/>
</dbReference>
<gene>
    <name evidence="2" type="primary">PWWP2A</name>
</gene>
<reference evidence="2" key="2">
    <citation type="submission" date="2025-09" db="UniProtKB">
        <authorList>
            <consortium name="Ensembl"/>
        </authorList>
    </citation>
    <scope>IDENTIFICATION</scope>
</reference>
<feature type="region of interest" description="Disordered" evidence="1">
    <location>
        <begin position="465"/>
        <end position="549"/>
    </location>
</feature>
<evidence type="ECO:0000313" key="3">
    <source>
        <dbReference type="Proteomes" id="UP000472273"/>
    </source>
</evidence>
<feature type="region of interest" description="Disordered" evidence="1">
    <location>
        <begin position="363"/>
        <end position="415"/>
    </location>
</feature>
<feature type="compositionally biased region" description="Polar residues" evidence="1">
    <location>
        <begin position="537"/>
        <end position="549"/>
    </location>
</feature>
<dbReference type="Proteomes" id="UP000472273">
    <property type="component" value="Unplaced"/>
</dbReference>
<feature type="compositionally biased region" description="Low complexity" evidence="1">
    <location>
        <begin position="1"/>
        <end position="11"/>
    </location>
</feature>
<feature type="region of interest" description="Disordered" evidence="1">
    <location>
        <begin position="1"/>
        <end position="175"/>
    </location>
</feature>
<dbReference type="GeneTree" id="ENSGT00940000157692"/>
<name>A0A670YRG9_PSETE</name>
<dbReference type="CTD" id="114825"/>
<feature type="compositionally biased region" description="Polar residues" evidence="1">
    <location>
        <begin position="471"/>
        <end position="480"/>
    </location>
</feature>
<evidence type="ECO:0000313" key="2">
    <source>
        <dbReference type="Ensembl" id="ENSPTXP00000011201.1"/>
    </source>
</evidence>
<protein>
    <submittedName>
        <fullName evidence="2">PWWP domain containing 2A</fullName>
    </submittedName>
</protein>
<dbReference type="AlphaFoldDB" id="A0A670YRG9"/>
<evidence type="ECO:0000256" key="1">
    <source>
        <dbReference type="SAM" id="MobiDB-lite"/>
    </source>
</evidence>
<dbReference type="Ensembl" id="ENSPTXT00000011564.1">
    <property type="protein sequence ID" value="ENSPTXP00000011201.1"/>
    <property type="gene ID" value="ENSPTXG00000007913.1"/>
</dbReference>
<accession>A0A670YRG9</accession>
<feature type="compositionally biased region" description="Basic and acidic residues" evidence="1">
    <location>
        <begin position="397"/>
        <end position="410"/>
    </location>
</feature>
<sequence length="549" mass="59059">MAAVAATAAVPGDGGASEIEPMPGSEAGADALPAGTQAAVESAVLDAAREDPEPTPGGEAQQPPPPKSPAGTRDLPQAQPNPGPVGELLQPRSLTATLSGHSEKEEVGEQPPQPGLPLLPPLLLAAGGPAGPEPREEPPRPEEEEPDAAAAASTTASVAKQPELSGAAEPGVAGAAGEEEEALLLPGSEVLVTLDHIIEDALVVSFRFGEKLFSGVLMDLSKRFGPHGIPVTIFPKREYKDKPEAMQLPSKSFQDEMQVTCEANGVVPDSSPIQPSEHSLVKSLWTSKPPPLFHVGAPYPPPLFIRDTYNQSIPQPPPRKIKRPKRKLYREEPTSIMNAIKLRPRHVLCDKCKNSIVAEKKEIKKGGSNASDSSRCEDTRKRRNESITTVNKKIKTDHKVDGKSQNESQKKNSVVKVASIVHSRSRVVKVPTQANTSKTQLNTKKVLQSKNMDHAKAREVLKIAKEKAQKKQSATSTSKNAHSKVHFTRRLQNTSSGSLPPRLRLKPQRYRNEENDSSLKTGLEKLQSGKMAAKPQSRCSSTRSAAQRH</sequence>